<evidence type="ECO:0000313" key="2">
    <source>
        <dbReference type="Proteomes" id="UP000816034"/>
    </source>
</evidence>
<proteinExistence type="predicted"/>
<name>A0AA88KNP4_NAELO</name>
<organism evidence="1 2">
    <name type="scientific">Naegleria lovaniensis</name>
    <name type="common">Amoeba</name>
    <dbReference type="NCBI Taxonomy" id="51637"/>
    <lineage>
        <taxon>Eukaryota</taxon>
        <taxon>Discoba</taxon>
        <taxon>Heterolobosea</taxon>
        <taxon>Tetramitia</taxon>
        <taxon>Eutetramitia</taxon>
        <taxon>Vahlkampfiidae</taxon>
        <taxon>Naegleria</taxon>
    </lineage>
</organism>
<dbReference type="AlphaFoldDB" id="A0AA88KNP4"/>
<keyword evidence="2" id="KW-1185">Reference proteome</keyword>
<dbReference type="Proteomes" id="UP000816034">
    <property type="component" value="Unassembled WGS sequence"/>
</dbReference>
<dbReference type="GeneID" id="68097243"/>
<accession>A0AA88KNP4</accession>
<gene>
    <name evidence="1" type="ORF">C9374_004788</name>
</gene>
<protein>
    <submittedName>
        <fullName evidence="1">Uncharacterized protein</fullName>
    </submittedName>
</protein>
<reference evidence="1 2" key="1">
    <citation type="journal article" date="2018" name="BMC Genomics">
        <title>The genome of Naegleria lovaniensis, the basis for a comparative approach to unravel pathogenicity factors of the human pathogenic amoeba N. fowleri.</title>
        <authorList>
            <person name="Liechti N."/>
            <person name="Schurch N."/>
            <person name="Bruggmann R."/>
            <person name="Wittwer M."/>
        </authorList>
    </citation>
    <scope>NUCLEOTIDE SEQUENCE [LARGE SCALE GENOMIC DNA]</scope>
    <source>
        <strain evidence="1 2">ATCC 30569</strain>
    </source>
</reference>
<dbReference type="RefSeq" id="XP_044548500.1">
    <property type="nucleotide sequence ID" value="XM_044694465.1"/>
</dbReference>
<sequence>MTNNTFLNIPSISFWKGHVESTISIQRSAQQVFEHLIEKKNYPIGMVHGWGDAPLSCGELTTLYHSTRDFSSQFLKTMKFPVNILGDVMNAKLWHWNTDHSSQEYSFGWKGEMRVCFGWILLFSGEHSFTVKSLHTKDENSDENVCENSERPCCTLRHEETFGGLLGWLFMTYLKMSNFANHFSEFNKIVKNRLEESQPTMN</sequence>
<evidence type="ECO:0000313" key="1">
    <source>
        <dbReference type="EMBL" id="KAG2382821.1"/>
    </source>
</evidence>
<dbReference type="EMBL" id="PYSW02000022">
    <property type="protein sequence ID" value="KAG2382821.1"/>
    <property type="molecule type" value="Genomic_DNA"/>
</dbReference>
<comment type="caution">
    <text evidence="1">The sequence shown here is derived from an EMBL/GenBank/DDBJ whole genome shotgun (WGS) entry which is preliminary data.</text>
</comment>